<comment type="caution">
    <text evidence="2">The sequence shown here is derived from an EMBL/GenBank/DDBJ whole genome shotgun (WGS) entry which is preliminary data.</text>
</comment>
<organism evidence="2">
    <name type="scientific">bioreactor metagenome</name>
    <dbReference type="NCBI Taxonomy" id="1076179"/>
    <lineage>
        <taxon>unclassified sequences</taxon>
        <taxon>metagenomes</taxon>
        <taxon>ecological metagenomes</taxon>
    </lineage>
</organism>
<gene>
    <name evidence="2" type="ORF">SDC9_174217</name>
</gene>
<proteinExistence type="predicted"/>
<feature type="region of interest" description="Disordered" evidence="1">
    <location>
        <begin position="48"/>
        <end position="68"/>
    </location>
</feature>
<protein>
    <submittedName>
        <fullName evidence="2">Uncharacterized protein</fullName>
    </submittedName>
</protein>
<dbReference type="AlphaFoldDB" id="A0A645GLQ0"/>
<evidence type="ECO:0000256" key="1">
    <source>
        <dbReference type="SAM" id="MobiDB-lite"/>
    </source>
</evidence>
<evidence type="ECO:0000313" key="2">
    <source>
        <dbReference type="EMBL" id="MPN26792.1"/>
    </source>
</evidence>
<sequence length="68" mass="7459">MQLMEVPSIDLLDTEQEIDSKIDPVADGTKAPSATYYLKKEIKNESANHSILRSHTIRNSASGLQGDS</sequence>
<dbReference type="EMBL" id="VSSQ01076447">
    <property type="protein sequence ID" value="MPN26792.1"/>
    <property type="molecule type" value="Genomic_DNA"/>
</dbReference>
<reference evidence="2" key="1">
    <citation type="submission" date="2019-08" db="EMBL/GenBank/DDBJ databases">
        <authorList>
            <person name="Kucharzyk K."/>
            <person name="Murdoch R.W."/>
            <person name="Higgins S."/>
            <person name="Loffler F."/>
        </authorList>
    </citation>
    <scope>NUCLEOTIDE SEQUENCE</scope>
</reference>
<name>A0A645GLQ0_9ZZZZ</name>
<accession>A0A645GLQ0</accession>